<evidence type="ECO:0000313" key="3">
    <source>
        <dbReference type="EMBL" id="QID88534.1"/>
    </source>
</evidence>
<keyword evidence="1" id="KW-0560">Oxidoreductase</keyword>
<gene>
    <name evidence="3" type="ORF">GRS66_011255</name>
</gene>
<evidence type="ECO:0000256" key="1">
    <source>
        <dbReference type="ARBA" id="ARBA00023002"/>
    </source>
</evidence>
<dbReference type="PANTHER" id="PTHR43625:SF78">
    <property type="entry name" value="PYRIDOXAL REDUCTASE-RELATED"/>
    <property type="match status" value="1"/>
</dbReference>
<dbReference type="InterPro" id="IPR050791">
    <property type="entry name" value="Aldo-Keto_reductase"/>
</dbReference>
<dbReference type="PANTHER" id="PTHR43625">
    <property type="entry name" value="AFLATOXIN B1 ALDEHYDE REDUCTASE"/>
    <property type="match status" value="1"/>
</dbReference>
<dbReference type="GO" id="GO:0005737">
    <property type="term" value="C:cytoplasm"/>
    <property type="evidence" value="ECO:0007669"/>
    <property type="project" value="TreeGrafter"/>
</dbReference>
<keyword evidence="4" id="KW-1185">Reference proteome</keyword>
<dbReference type="OrthoDB" id="37537at2759"/>
<accession>A0A6C1EJP3</accession>
<sequence length="345" mass="38735">MSVTELRNDIHKLDTGYGLMSLTWRAEPIPQSQAFEAMHRAVELARERGHKAFFNVGEFYGPDFVNLIFVRDFFAKYPDLRKHVVISCKGGMEVSTLTPNGSHDAVIKSVKNSVSAIGGYIDIFEVARLDTSLCAKGEVYPYESFEALAEMISEGVIGGISLSEVTEEQIRAIYKDWGKFLTCVELEVSLFSTDIFHNGIAKTCAELGLTVICYSPLGRGLLTGQLKSNADIPEGDFRKALKRFSDESLKKNLDLVRFLQEEIVGKRSKDNSITLPQLALGWIKHWNYVPEYKGAKFIPIPSGSSISKVNENFDEKKTQLTDKEFKAINDFLATFHTVGDRYEFN</sequence>
<evidence type="ECO:0000313" key="4">
    <source>
        <dbReference type="Proteomes" id="UP000501346"/>
    </source>
</evidence>
<evidence type="ECO:0000259" key="2">
    <source>
        <dbReference type="Pfam" id="PF00248"/>
    </source>
</evidence>
<protein>
    <recommendedName>
        <fullName evidence="2">NADP-dependent oxidoreductase domain-containing protein</fullName>
    </recommendedName>
</protein>
<dbReference type="Pfam" id="PF00248">
    <property type="entry name" value="Aldo_ket_red"/>
    <property type="match status" value="1"/>
</dbReference>
<dbReference type="Gene3D" id="3.20.20.100">
    <property type="entry name" value="NADP-dependent oxidoreductase domain"/>
    <property type="match status" value="1"/>
</dbReference>
<name>A0A6C1EJP3_SACPS</name>
<organism evidence="3 4">
    <name type="scientific">Saccharomyces pastorianus</name>
    <name type="common">Lager yeast</name>
    <name type="synonym">Saccharomyces cerevisiae x Saccharomyces eubayanus</name>
    <dbReference type="NCBI Taxonomy" id="27292"/>
    <lineage>
        <taxon>Eukaryota</taxon>
        <taxon>Fungi</taxon>
        <taxon>Dikarya</taxon>
        <taxon>Ascomycota</taxon>
        <taxon>Saccharomycotina</taxon>
        <taxon>Saccharomycetes</taxon>
        <taxon>Saccharomycetales</taxon>
        <taxon>Saccharomycetaceae</taxon>
        <taxon>Saccharomyces</taxon>
    </lineage>
</organism>
<dbReference type="AlphaFoldDB" id="A0A6C1EJP3"/>
<dbReference type="CDD" id="cd19077">
    <property type="entry name" value="AKR_AKR8A1-2"/>
    <property type="match status" value="1"/>
</dbReference>
<dbReference type="GO" id="GO:0016491">
    <property type="term" value="F:oxidoreductase activity"/>
    <property type="evidence" value="ECO:0007669"/>
    <property type="project" value="UniProtKB-KW"/>
</dbReference>
<dbReference type="InterPro" id="IPR023210">
    <property type="entry name" value="NADP_OxRdtase_dom"/>
</dbReference>
<dbReference type="EMBL" id="CP049013">
    <property type="protein sequence ID" value="QID88534.1"/>
    <property type="molecule type" value="Genomic_DNA"/>
</dbReference>
<reference evidence="3 4" key="1">
    <citation type="journal article" date="2019" name="BMC Genomics">
        <title>Chromosome level assembly and comparative genome analysis confirm lager-brewing yeasts originated from a single hybridization.</title>
        <authorList>
            <person name="Salazar A.N."/>
            <person name="Gorter de Vries A.R."/>
            <person name="van den Broek M."/>
            <person name="Brouwers N."/>
            <person name="de la Torre Cortes P."/>
            <person name="Kuijpers N.G.A."/>
            <person name="Daran J.G."/>
            <person name="Abeel T."/>
        </authorList>
    </citation>
    <scope>NUCLEOTIDE SEQUENCE [LARGE SCALE GENOMIC DNA]</scope>
    <source>
        <strain evidence="3 4">CBS 1483</strain>
    </source>
</reference>
<dbReference type="Proteomes" id="UP000501346">
    <property type="component" value="Chromosome SeXVI"/>
</dbReference>
<dbReference type="InterPro" id="IPR036812">
    <property type="entry name" value="NAD(P)_OxRdtase_dom_sf"/>
</dbReference>
<feature type="domain" description="NADP-dependent oxidoreductase" evidence="2">
    <location>
        <begin position="16"/>
        <end position="331"/>
    </location>
</feature>
<proteinExistence type="predicted"/>
<dbReference type="SUPFAM" id="SSF51430">
    <property type="entry name" value="NAD(P)-linked oxidoreductase"/>
    <property type="match status" value="1"/>
</dbReference>